<evidence type="ECO:0000313" key="1">
    <source>
        <dbReference type="EMBL" id="SPE78283.1"/>
    </source>
</evidence>
<dbReference type="SUPFAM" id="SSF51905">
    <property type="entry name" value="FAD/NAD(P)-binding domain"/>
    <property type="match status" value="1"/>
</dbReference>
<evidence type="ECO:0000313" key="2">
    <source>
        <dbReference type="Proteomes" id="UP000238180"/>
    </source>
</evidence>
<dbReference type="Proteomes" id="UP000238180">
    <property type="component" value="Unassembled WGS sequence"/>
</dbReference>
<dbReference type="RefSeq" id="WP_105196792.1">
    <property type="nucleotide sequence ID" value="NZ_OLKH01000123.1"/>
</dbReference>
<dbReference type="GO" id="GO:0050151">
    <property type="term" value="F:oleate hydratase activity"/>
    <property type="evidence" value="ECO:0007669"/>
    <property type="project" value="InterPro"/>
</dbReference>
<proteinExistence type="predicted"/>
<dbReference type="AlphaFoldDB" id="A0A2N9PD84"/>
<dbReference type="PRINTS" id="PR00419">
    <property type="entry name" value="ADXRDTASE"/>
</dbReference>
<protein>
    <submittedName>
        <fullName evidence="1">Uncharacterized protein</fullName>
    </submittedName>
</protein>
<dbReference type="GO" id="GO:0006631">
    <property type="term" value="P:fatty acid metabolic process"/>
    <property type="evidence" value="ECO:0007669"/>
    <property type="project" value="InterPro"/>
</dbReference>
<sequence length="501" mass="57534">MKKIVIFGSGVTGLKLAHELVKTGNMVTVYEKKNQPGGKCIGTFQNGLPTELTHRQMFASNMNFINTLNEIEYDGGSLLKNIEPLNNVQFYWAKENKFMDFKRNFFNFFEQLIDNLKSANSLFFSGVPLNDIYWFRSKLLVNKKDKNTLNMPLSEYLEFDKRPKLANFVLKIISTWIGGNGDTKTGDFLLLFNYKNLTKEKVYTKTNTTSITLNGPISDSLIQPWYDFLKQKGVIFHFNEGVKKLNISNGKALSAISEKENVIEADAFILAIPPKQVIDMFPTIGERLSVNYIKSHGFQFHFKEIPDLFVDKTIGIIADSAWGLSYKLYHTKKYANKEFSNDVKLTISVTATKTEKEKGSLYNKPLIECTLKEVEEEILFQMGIKENMHKDIMYGNLNIGVGAKYLEYTDFNIEKYRNWYHGPLIRENDNGKFFWAFENELINPDYNNRVGINSASCDNVFISGEWINDENQVWTVPSTIERCMENAAICSKVVDNYLIEA</sequence>
<name>A0A2N9PD84_9FLAO</name>
<dbReference type="Gene3D" id="3.50.50.60">
    <property type="entry name" value="FAD/NAD(P)-binding domain"/>
    <property type="match status" value="1"/>
</dbReference>
<dbReference type="Pfam" id="PF06100">
    <property type="entry name" value="MCRA"/>
    <property type="match status" value="1"/>
</dbReference>
<accession>A0A2N9PD84</accession>
<dbReference type="GO" id="GO:0016491">
    <property type="term" value="F:oxidoreductase activity"/>
    <property type="evidence" value="ECO:0007669"/>
    <property type="project" value="TreeGrafter"/>
</dbReference>
<dbReference type="InterPro" id="IPR010354">
    <property type="entry name" value="Oleate_hydratase"/>
</dbReference>
<dbReference type="InterPro" id="IPR050464">
    <property type="entry name" value="Zeta_carotene_desat/Oxidored"/>
</dbReference>
<dbReference type="Gene3D" id="3.30.9.80">
    <property type="match status" value="1"/>
</dbReference>
<gene>
    <name evidence="1" type="ORF">FLACOL_02298</name>
</gene>
<organism evidence="1 2">
    <name type="scientific">Flavobacterium columnare</name>
    <dbReference type="NCBI Taxonomy" id="996"/>
    <lineage>
        <taxon>Bacteria</taxon>
        <taxon>Pseudomonadati</taxon>
        <taxon>Bacteroidota</taxon>
        <taxon>Flavobacteriia</taxon>
        <taxon>Flavobacteriales</taxon>
        <taxon>Flavobacteriaceae</taxon>
        <taxon>Flavobacterium</taxon>
    </lineage>
</organism>
<dbReference type="PANTHER" id="PTHR42923">
    <property type="entry name" value="PROTOPORPHYRINOGEN OXIDASE"/>
    <property type="match status" value="1"/>
</dbReference>
<reference evidence="1 2" key="1">
    <citation type="submission" date="2018-02" db="EMBL/GenBank/DDBJ databases">
        <authorList>
            <person name="Cohen D.B."/>
            <person name="Kent A.D."/>
        </authorList>
    </citation>
    <scope>NUCLEOTIDE SEQUENCE [LARGE SCALE GENOMIC DNA]</scope>
    <source>
        <strain evidence="1">CIP109753</strain>
    </source>
</reference>
<dbReference type="GO" id="GO:0071949">
    <property type="term" value="F:FAD binding"/>
    <property type="evidence" value="ECO:0007669"/>
    <property type="project" value="InterPro"/>
</dbReference>
<dbReference type="InterPro" id="IPR036188">
    <property type="entry name" value="FAD/NAD-bd_sf"/>
</dbReference>
<dbReference type="EMBL" id="OLKH01000123">
    <property type="protein sequence ID" value="SPE78283.1"/>
    <property type="molecule type" value="Genomic_DNA"/>
</dbReference>
<dbReference type="Pfam" id="PF13450">
    <property type="entry name" value="NAD_binding_8"/>
    <property type="match status" value="1"/>
</dbReference>